<proteinExistence type="predicted"/>
<evidence type="ECO:0000256" key="6">
    <source>
        <dbReference type="ARBA" id="ARBA00022967"/>
    </source>
</evidence>
<dbReference type="HOGENOM" id="CLU_000604_1_22_5"/>
<keyword evidence="7" id="KW-0472">Membrane</keyword>
<dbReference type="SUPFAM" id="SSF52540">
    <property type="entry name" value="P-loop containing nucleoside triphosphate hydrolases"/>
    <property type="match status" value="1"/>
</dbReference>
<comment type="subcellular location">
    <subcellularLocation>
        <location evidence="1">Cell membrane</location>
        <topology evidence="1">Peripheral membrane protein</topology>
    </subcellularLocation>
</comment>
<dbReference type="Pfam" id="PF00005">
    <property type="entry name" value="ABC_tran"/>
    <property type="match status" value="1"/>
</dbReference>
<dbReference type="GO" id="GO:0005524">
    <property type="term" value="F:ATP binding"/>
    <property type="evidence" value="ECO:0007669"/>
    <property type="project" value="UniProtKB-KW"/>
</dbReference>
<dbReference type="InterPro" id="IPR015856">
    <property type="entry name" value="ABC_transpr_CbiO/EcfA_su"/>
</dbReference>
<keyword evidence="2" id="KW-0813">Transport</keyword>
<sequence length="240" mass="26868">MKPYLYAENIQFKVKERTEPIIVETTLNIAKEEFVVILGHNGSGKSTLAKILAGYLKPTSGKVCLDQVRIDKIPKGQKASTLVTLTQKAEERLFTELTLEENIILWESRFSSNERLTSSELLELTGSPKRFLPLLAQPLGKFSGGEKQIILLALSIAHPPKILFLDEHTAHLDPKASLEVMKKTAEIIEKHKITSVMITHNLEDAVNYGERLIVLDSGKVVLDYLKPPGFSLKELKEILN</sequence>
<gene>
    <name evidence="10" type="ordered locus">MCE_03365</name>
</gene>
<dbReference type="PROSITE" id="PS50893">
    <property type="entry name" value="ABC_TRANSPORTER_2"/>
    <property type="match status" value="1"/>
</dbReference>
<evidence type="ECO:0000256" key="4">
    <source>
        <dbReference type="ARBA" id="ARBA00022741"/>
    </source>
</evidence>
<dbReference type="GO" id="GO:0043190">
    <property type="term" value="C:ATP-binding cassette (ABC) transporter complex"/>
    <property type="evidence" value="ECO:0007669"/>
    <property type="project" value="TreeGrafter"/>
</dbReference>
<name>H8K518_RICAG</name>
<dbReference type="EMBL" id="CP003334">
    <property type="protein sequence ID" value="AFC69612.1"/>
    <property type="molecule type" value="Genomic_DNA"/>
</dbReference>
<keyword evidence="5 10" id="KW-0067">ATP-binding</keyword>
<dbReference type="STRING" id="1105111.MCE_03365"/>
<protein>
    <submittedName>
        <fullName evidence="10">ABC transporter ATP-binding protein</fullName>
    </submittedName>
</protein>
<dbReference type="GO" id="GO:0042626">
    <property type="term" value="F:ATPase-coupled transmembrane transporter activity"/>
    <property type="evidence" value="ECO:0007669"/>
    <property type="project" value="TreeGrafter"/>
</dbReference>
<dbReference type="InterPro" id="IPR050095">
    <property type="entry name" value="ECF_ABC_transporter_ATP-bd"/>
</dbReference>
<keyword evidence="6" id="KW-1278">Translocase</keyword>
<evidence type="ECO:0000313" key="10">
    <source>
        <dbReference type="EMBL" id="AFC69612.1"/>
    </source>
</evidence>
<dbReference type="RefSeq" id="WP_014392132.1">
    <property type="nucleotide sequence ID" value="NC_017028.1"/>
</dbReference>
<dbReference type="PANTHER" id="PTHR43553">
    <property type="entry name" value="HEAVY METAL TRANSPORTER"/>
    <property type="match status" value="1"/>
</dbReference>
<reference evidence="11" key="1">
    <citation type="submission" date="2012-02" db="EMBL/GenBank/DDBJ databases">
        <title>Complete genome sequence of Candidatus Rickettsia amblyommii strain GAT-30V.</title>
        <authorList>
            <person name="Johnson S.L."/>
            <person name="Munk A.C."/>
            <person name="Han S."/>
            <person name="Bruce D.C."/>
            <person name="Dasch G.A."/>
        </authorList>
    </citation>
    <scope>NUCLEOTIDE SEQUENCE [LARGE SCALE GENOMIC DNA]</scope>
    <source>
        <strain evidence="11">GAT-30V</strain>
    </source>
</reference>
<dbReference type="KEGG" id="ram:MCE_03365"/>
<feature type="domain" description="ABC transporter" evidence="9">
    <location>
        <begin position="5"/>
        <end position="238"/>
    </location>
</feature>
<dbReference type="GO" id="GO:0016887">
    <property type="term" value="F:ATP hydrolysis activity"/>
    <property type="evidence" value="ECO:0007669"/>
    <property type="project" value="InterPro"/>
</dbReference>
<evidence type="ECO:0000256" key="7">
    <source>
        <dbReference type="ARBA" id="ARBA00023136"/>
    </source>
</evidence>
<accession>H8K518</accession>
<keyword evidence="3" id="KW-1003">Cell membrane</keyword>
<dbReference type="Proteomes" id="UP000008005">
    <property type="component" value="Chromosome"/>
</dbReference>
<evidence type="ECO:0000256" key="1">
    <source>
        <dbReference type="ARBA" id="ARBA00004202"/>
    </source>
</evidence>
<dbReference type="InterPro" id="IPR027417">
    <property type="entry name" value="P-loop_NTPase"/>
</dbReference>
<reference evidence="10 11" key="2">
    <citation type="journal article" date="2016" name="Int. J. Syst. Evol. Microbiol.">
        <title>Rickettsia amblyommatis sp. nov., a spotted fever group Rickettsia associated with multiple species of Amblyomma ticks in North, Central and South America.</title>
        <authorList>
            <person name="Karpathy S.E."/>
            <person name="Slater K.S."/>
            <person name="Goldsmith C.S."/>
            <person name="Nicholson W.L."/>
            <person name="Paddock C.D."/>
        </authorList>
    </citation>
    <scope>NUCLEOTIDE SEQUENCE [LARGE SCALE GENOMIC DNA]</scope>
    <source>
        <strain evidence="10 11">GAT-30V</strain>
    </source>
</reference>
<dbReference type="Gene3D" id="3.40.50.300">
    <property type="entry name" value="P-loop containing nucleotide triphosphate hydrolases"/>
    <property type="match status" value="1"/>
</dbReference>
<dbReference type="InterPro" id="IPR003593">
    <property type="entry name" value="AAA+_ATPase"/>
</dbReference>
<dbReference type="PANTHER" id="PTHR43553:SF27">
    <property type="entry name" value="ENERGY-COUPLING FACTOR TRANSPORTER ATP-BINDING PROTEIN ECFA2"/>
    <property type="match status" value="1"/>
</dbReference>
<evidence type="ECO:0000256" key="5">
    <source>
        <dbReference type="ARBA" id="ARBA00022840"/>
    </source>
</evidence>
<dbReference type="CDD" id="cd03225">
    <property type="entry name" value="ABC_cobalt_CbiO_domain1"/>
    <property type="match status" value="1"/>
</dbReference>
<dbReference type="SMART" id="SM00382">
    <property type="entry name" value="AAA"/>
    <property type="match status" value="1"/>
</dbReference>
<dbReference type="AlphaFoldDB" id="H8K518"/>
<comment type="function">
    <text evidence="8">Part of an ABC transporter complex. Transmembrane domains (TMD) form a pore in the inner membrane and the ATP-binding domain (NBD) is responsible for energy generation.</text>
</comment>
<evidence type="ECO:0000256" key="8">
    <source>
        <dbReference type="ARBA" id="ARBA00024725"/>
    </source>
</evidence>
<evidence type="ECO:0000259" key="9">
    <source>
        <dbReference type="PROSITE" id="PS50893"/>
    </source>
</evidence>
<evidence type="ECO:0000256" key="2">
    <source>
        <dbReference type="ARBA" id="ARBA00022448"/>
    </source>
</evidence>
<keyword evidence="4" id="KW-0547">Nucleotide-binding</keyword>
<evidence type="ECO:0000313" key="11">
    <source>
        <dbReference type="Proteomes" id="UP000008005"/>
    </source>
</evidence>
<organism evidence="10 11">
    <name type="scientific">Rickettsia amblyommatis (strain GAT-30V)</name>
    <name type="common">Rickettsia amblyommii</name>
    <dbReference type="NCBI Taxonomy" id="1105111"/>
    <lineage>
        <taxon>Bacteria</taxon>
        <taxon>Pseudomonadati</taxon>
        <taxon>Pseudomonadota</taxon>
        <taxon>Alphaproteobacteria</taxon>
        <taxon>Rickettsiales</taxon>
        <taxon>Rickettsiaceae</taxon>
        <taxon>Rickettsieae</taxon>
        <taxon>Rickettsia</taxon>
        <taxon>spotted fever group</taxon>
    </lineage>
</organism>
<evidence type="ECO:0000256" key="3">
    <source>
        <dbReference type="ARBA" id="ARBA00022475"/>
    </source>
</evidence>
<dbReference type="InterPro" id="IPR003439">
    <property type="entry name" value="ABC_transporter-like_ATP-bd"/>
</dbReference>